<evidence type="ECO:0000313" key="2">
    <source>
        <dbReference type="EMBL" id="MCD7456657.1"/>
    </source>
</evidence>
<reference evidence="2 3" key="1">
    <citation type="journal article" date="2021" name="BMC Genomics">
        <title>Datura genome reveals duplications of psychoactive alkaloid biosynthetic genes and high mutation rate following tissue culture.</title>
        <authorList>
            <person name="Rajewski A."/>
            <person name="Carter-House D."/>
            <person name="Stajich J."/>
            <person name="Litt A."/>
        </authorList>
    </citation>
    <scope>NUCLEOTIDE SEQUENCE [LARGE SCALE GENOMIC DNA]</scope>
    <source>
        <strain evidence="2">AR-01</strain>
    </source>
</reference>
<feature type="compositionally biased region" description="Acidic residues" evidence="1">
    <location>
        <begin position="137"/>
        <end position="147"/>
    </location>
</feature>
<organism evidence="2 3">
    <name type="scientific">Datura stramonium</name>
    <name type="common">Jimsonweed</name>
    <name type="synonym">Common thornapple</name>
    <dbReference type="NCBI Taxonomy" id="4076"/>
    <lineage>
        <taxon>Eukaryota</taxon>
        <taxon>Viridiplantae</taxon>
        <taxon>Streptophyta</taxon>
        <taxon>Embryophyta</taxon>
        <taxon>Tracheophyta</taxon>
        <taxon>Spermatophyta</taxon>
        <taxon>Magnoliopsida</taxon>
        <taxon>eudicotyledons</taxon>
        <taxon>Gunneridae</taxon>
        <taxon>Pentapetalae</taxon>
        <taxon>asterids</taxon>
        <taxon>lamiids</taxon>
        <taxon>Solanales</taxon>
        <taxon>Solanaceae</taxon>
        <taxon>Solanoideae</taxon>
        <taxon>Datureae</taxon>
        <taxon>Datura</taxon>
    </lineage>
</organism>
<keyword evidence="3" id="KW-1185">Reference proteome</keyword>
<proteinExistence type="predicted"/>
<evidence type="ECO:0000313" key="3">
    <source>
        <dbReference type="Proteomes" id="UP000823775"/>
    </source>
</evidence>
<protein>
    <submittedName>
        <fullName evidence="2">Uncharacterized protein</fullName>
    </submittedName>
</protein>
<dbReference type="EMBL" id="JACEIK010000414">
    <property type="protein sequence ID" value="MCD7456657.1"/>
    <property type="molecule type" value="Genomic_DNA"/>
</dbReference>
<feature type="region of interest" description="Disordered" evidence="1">
    <location>
        <begin position="122"/>
        <end position="159"/>
    </location>
</feature>
<comment type="caution">
    <text evidence="2">The sequence shown here is derived from an EMBL/GenBank/DDBJ whole genome shotgun (WGS) entry which is preliminary data.</text>
</comment>
<evidence type="ECO:0000256" key="1">
    <source>
        <dbReference type="SAM" id="MobiDB-lite"/>
    </source>
</evidence>
<gene>
    <name evidence="2" type="ORF">HAX54_032603</name>
</gene>
<accession>A0ABS8SCQ7</accession>
<sequence length="159" mass="17996">MTARVKKGQNCRFGGLLTRFLPGHDIEEEADYRPFYDPTGIDVNKTKELEGINGPVLSVNERNALIDNMLSHLYGMQMLHLRMNGVTEEQVQQLNMDYSLSEHSRALCRVGPRFEEPLDDYMATKDEIPRVDSGIESSDDEEDDSDMGEATLAPIDNEE</sequence>
<dbReference type="Proteomes" id="UP000823775">
    <property type="component" value="Unassembled WGS sequence"/>
</dbReference>
<name>A0ABS8SCQ7_DATST</name>